<feature type="chain" id="PRO_5015159686" evidence="1">
    <location>
        <begin position="20"/>
        <end position="416"/>
    </location>
</feature>
<dbReference type="PROSITE" id="PS51352">
    <property type="entry name" value="THIOREDOXIN_2"/>
    <property type="match status" value="1"/>
</dbReference>
<proteinExistence type="predicted"/>
<dbReference type="InterPro" id="IPR036249">
    <property type="entry name" value="Thioredoxin-like_sf"/>
</dbReference>
<dbReference type="Proteomes" id="UP000240971">
    <property type="component" value="Unassembled WGS sequence"/>
</dbReference>
<dbReference type="PANTHER" id="PTHR42852:SF13">
    <property type="entry name" value="PROTEIN DIPZ"/>
    <property type="match status" value="1"/>
</dbReference>
<dbReference type="AlphaFoldDB" id="A0A2P8HPB6"/>
<evidence type="ECO:0000313" key="3">
    <source>
        <dbReference type="EMBL" id="PSL48058.1"/>
    </source>
</evidence>
<dbReference type="InterPro" id="IPR050553">
    <property type="entry name" value="Thioredoxin_ResA/DsbE_sf"/>
</dbReference>
<dbReference type="PROSITE" id="PS51257">
    <property type="entry name" value="PROKAR_LIPOPROTEIN"/>
    <property type="match status" value="1"/>
</dbReference>
<dbReference type="EMBL" id="PYAW01000002">
    <property type="protein sequence ID" value="PSL48058.1"/>
    <property type="molecule type" value="Genomic_DNA"/>
</dbReference>
<dbReference type="OrthoDB" id="616241at2"/>
<dbReference type="InterPro" id="IPR013740">
    <property type="entry name" value="Redoxin"/>
</dbReference>
<comment type="caution">
    <text evidence="3">The sequence shown here is derived from an EMBL/GenBank/DDBJ whole genome shotgun (WGS) entry which is preliminary data.</text>
</comment>
<dbReference type="Pfam" id="PF08534">
    <property type="entry name" value="Redoxin"/>
    <property type="match status" value="1"/>
</dbReference>
<dbReference type="PANTHER" id="PTHR42852">
    <property type="entry name" value="THIOL:DISULFIDE INTERCHANGE PROTEIN DSBE"/>
    <property type="match status" value="1"/>
</dbReference>
<keyword evidence="1" id="KW-0732">Signal</keyword>
<sequence length="416" mass="45858">MKKLLIYCLAGIGMAACNAGNTKKDLANGVWQAKLHRKDGADIVFNFEVKDTAGKKVLYVLNATDKLLVDDVKVTGDSLFIKMPFFDSEFKAKFASDSAVEGQWIRHLADKDVSVPFSAVANTPERFKVNTPAKGNVTGRWVTLFSSPKEKDKAPSEAIGEFKQDGNVVHGTFLTTTGDYRFLDGVVDGDTLRLSTFDGSHAYLFTAVVSKDSIANGRFYAGIGDGLENWTAVKNDTAALPDERTIATMKPGQQQLDFTFPDMNGKKVSIKDDRFKNKVVVITLMGSWCPNCMDETGFLNGWYKKNKDRGVEVIGLAYERTTDFEKSKKSLTGFLQRFDVQYPVLITGVTPADPEKGEKTLPQLTAIKGFPTTIFIDKKGNVKEVHTGFSGPGTGGHYQQFQADFNRLVTEMLDAK</sequence>
<gene>
    <name evidence="3" type="ORF">CLV51_102920</name>
</gene>
<dbReference type="RefSeq" id="WP_106528467.1">
    <property type="nucleotide sequence ID" value="NZ_PYAW01000002.1"/>
</dbReference>
<dbReference type="SUPFAM" id="SSF52833">
    <property type="entry name" value="Thioredoxin-like"/>
    <property type="match status" value="1"/>
</dbReference>
<dbReference type="InterPro" id="IPR013766">
    <property type="entry name" value="Thioredoxin_domain"/>
</dbReference>
<reference evidence="3 4" key="1">
    <citation type="submission" date="2018-03" db="EMBL/GenBank/DDBJ databases">
        <title>Genomic Encyclopedia of Archaeal and Bacterial Type Strains, Phase II (KMG-II): from individual species to whole genera.</title>
        <authorList>
            <person name="Goeker M."/>
        </authorList>
    </citation>
    <scope>NUCLEOTIDE SEQUENCE [LARGE SCALE GENOMIC DNA]</scope>
    <source>
        <strain evidence="3 4">DSM 24859</strain>
    </source>
</reference>
<evidence type="ECO:0000256" key="1">
    <source>
        <dbReference type="SAM" id="SignalP"/>
    </source>
</evidence>
<protein>
    <submittedName>
        <fullName evidence="3">Peroxiredoxin</fullName>
    </submittedName>
</protein>
<dbReference type="Gene3D" id="3.40.30.10">
    <property type="entry name" value="Glutaredoxin"/>
    <property type="match status" value="1"/>
</dbReference>
<dbReference type="GO" id="GO:0016491">
    <property type="term" value="F:oxidoreductase activity"/>
    <property type="evidence" value="ECO:0007669"/>
    <property type="project" value="InterPro"/>
</dbReference>
<organism evidence="3 4">
    <name type="scientific">Chitinophaga niastensis</name>
    <dbReference type="NCBI Taxonomy" id="536980"/>
    <lineage>
        <taxon>Bacteria</taxon>
        <taxon>Pseudomonadati</taxon>
        <taxon>Bacteroidota</taxon>
        <taxon>Chitinophagia</taxon>
        <taxon>Chitinophagales</taxon>
        <taxon>Chitinophagaceae</taxon>
        <taxon>Chitinophaga</taxon>
    </lineage>
</organism>
<name>A0A2P8HPB6_CHINA</name>
<dbReference type="CDD" id="cd02966">
    <property type="entry name" value="TlpA_like_family"/>
    <property type="match status" value="1"/>
</dbReference>
<feature type="domain" description="Thioredoxin" evidence="2">
    <location>
        <begin position="249"/>
        <end position="410"/>
    </location>
</feature>
<evidence type="ECO:0000313" key="4">
    <source>
        <dbReference type="Proteomes" id="UP000240971"/>
    </source>
</evidence>
<feature type="signal peptide" evidence="1">
    <location>
        <begin position="1"/>
        <end position="19"/>
    </location>
</feature>
<accession>A0A2P8HPB6</accession>
<evidence type="ECO:0000259" key="2">
    <source>
        <dbReference type="PROSITE" id="PS51352"/>
    </source>
</evidence>
<keyword evidence="4" id="KW-1185">Reference proteome</keyword>